<dbReference type="EMBL" id="JABCJJ010000004">
    <property type="protein sequence ID" value="NMR19469.1"/>
    <property type="molecule type" value="Genomic_DNA"/>
</dbReference>
<gene>
    <name evidence="2" type="ORF">HIR71_04400</name>
</gene>
<dbReference type="Proteomes" id="UP000562124">
    <property type="component" value="Unassembled WGS sequence"/>
</dbReference>
<evidence type="ECO:0000256" key="1">
    <source>
        <dbReference type="SAM" id="MobiDB-lite"/>
    </source>
</evidence>
<keyword evidence="3" id="KW-1185">Reference proteome</keyword>
<proteinExistence type="predicted"/>
<protein>
    <submittedName>
        <fullName evidence="2">Uncharacterized protein</fullName>
    </submittedName>
</protein>
<dbReference type="AlphaFoldDB" id="A0A7Y0QH35"/>
<dbReference type="RefSeq" id="WP_169323792.1">
    <property type="nucleotide sequence ID" value="NZ_JABCJJ010000004.1"/>
</dbReference>
<accession>A0A7Y0QH35</accession>
<organism evidence="2 3">
    <name type="scientific">Cellulomonas fimi</name>
    <dbReference type="NCBI Taxonomy" id="1708"/>
    <lineage>
        <taxon>Bacteria</taxon>
        <taxon>Bacillati</taxon>
        <taxon>Actinomycetota</taxon>
        <taxon>Actinomycetes</taxon>
        <taxon>Micrococcales</taxon>
        <taxon>Cellulomonadaceae</taxon>
        <taxon>Cellulomonas</taxon>
    </lineage>
</organism>
<evidence type="ECO:0000313" key="2">
    <source>
        <dbReference type="EMBL" id="NMR19469.1"/>
    </source>
</evidence>
<feature type="region of interest" description="Disordered" evidence="1">
    <location>
        <begin position="222"/>
        <end position="241"/>
    </location>
</feature>
<reference evidence="2 3" key="1">
    <citation type="submission" date="2020-04" db="EMBL/GenBank/DDBJ databases">
        <title>Sequencing and Assembly of C. fimi.</title>
        <authorList>
            <person name="Ramsey A.R."/>
        </authorList>
    </citation>
    <scope>NUCLEOTIDE SEQUENCE [LARGE SCALE GENOMIC DNA]</scope>
    <source>
        <strain evidence="2 3">SB</strain>
    </source>
</reference>
<evidence type="ECO:0000313" key="3">
    <source>
        <dbReference type="Proteomes" id="UP000562124"/>
    </source>
</evidence>
<sequence length="740" mass="79766">MPQDVETSRRSFRRLLAANPNHFGTLRGLDLSDLFPVIEPKQSDTGYEEIGCVSYIPERDRLEATVVLKRSAGYGGGPCTPGSVEWVRFFVDFGSGWVDAGSGAARVFDVPLDKDCAGAPDHPYFAVVGVTLAPLRRFCLFPQLPRVRAILSWEVEPTAGDPDFPPVWGEVQEDTVQIRPRRRFFPWDLGDLVSGGLTLDLGIDPKKLAALLESEDLTEVVPEPDPIGPVALNPQPLPPRPERRAPFSVEKLARLYSPDKLTVLAERAVDRRTAKLALDPVPPHRMAAAEATAATSGVVQPFGLATASLTYKKLDLDWGKILDLLDDGKGDTTYEELECLGLDDAAGQLVATYRVKRPTGFSGPPCSPGSTEHVAFWVDFDDDCTYTYLGTVEVAAHDYIAMPGSGLSYAAILPLDLASYRRLCREPGLHRVRAVLSWGTPPSTTDPDAVPHWGNRLDTHVHVLPGRPYDGVARLTIVGGVATAEIDPSTGVTLPVAHIAYNGAVLDTRGCPFAGRVAVHGPTDPALAGATYRLLSRNVTAGGTEQPVLTAFFVVDSGGFGSWVTPGASGWVSWPVWSTNTLGTLGYIDTSGDDLWEVWLELQGSGVVDTQRFQLDNTLNTASVDPANAAHLAFDFGQISQQNCGKFTQGMVVEGTYDARDTWFGSWGFSLLPFPLPTGSLTTSVALSTSEAPVGSTWQLDTSGLQPCGYVLRLSVSDRAIVHSVTTGRTVYVDIGFCIE</sequence>
<name>A0A7Y0QH35_CELFI</name>
<comment type="caution">
    <text evidence="2">The sequence shown here is derived from an EMBL/GenBank/DDBJ whole genome shotgun (WGS) entry which is preliminary data.</text>
</comment>